<dbReference type="Gramene" id="KJB06661">
    <property type="protein sequence ID" value="KJB06661"/>
    <property type="gene ID" value="B456_001G093500"/>
</dbReference>
<sequence length="366" mass="39214">MAAIIIFKQAQFLQFLCFFLILFPSLVQGDSNCTCEPETNDSNKNSLATRYKIVAIFSILVAGAIGVCVPLLGKTIDALRPEKDVFFVIKAFAAGVILSTGFIHVLPDATDKLTCHCLDEHPWGKFPFAGLVAMASAIATLVVDVYATSHYTKSHFKNQPRQVDAGSGDDEKKTEERDDDQSYVHVHNHGTSHGSVSMVEPSASSELVRRRVISQVLELGIVVHSVIIGISLGASKSPKTIKPLVTAFSFHQFFEGMGLGGCISQAQFKLGSVAIMALFFSLTTPFGIGIGIIISKGYDDSNPEALIVEGVFNAASAGILIYTALVDLLAADFMSPKLQSNSILQAGAIVSLLLGAAFMSVMAYWA</sequence>
<reference evidence="11 12" key="1">
    <citation type="journal article" date="2012" name="Nature">
        <title>Repeated polyploidization of Gossypium genomes and the evolution of spinnable cotton fibres.</title>
        <authorList>
            <person name="Paterson A.H."/>
            <person name="Wendel J.F."/>
            <person name="Gundlach H."/>
            <person name="Guo H."/>
            <person name="Jenkins J."/>
            <person name="Jin D."/>
            <person name="Llewellyn D."/>
            <person name="Showmaker K.C."/>
            <person name="Shu S."/>
            <person name="Udall J."/>
            <person name="Yoo M.J."/>
            <person name="Byers R."/>
            <person name="Chen W."/>
            <person name="Doron-Faigenboim A."/>
            <person name="Duke M.V."/>
            <person name="Gong L."/>
            <person name="Grimwood J."/>
            <person name="Grover C."/>
            <person name="Grupp K."/>
            <person name="Hu G."/>
            <person name="Lee T.H."/>
            <person name="Li J."/>
            <person name="Lin L."/>
            <person name="Liu T."/>
            <person name="Marler B.S."/>
            <person name="Page J.T."/>
            <person name="Roberts A.W."/>
            <person name="Romanel E."/>
            <person name="Sanders W.S."/>
            <person name="Szadkowski E."/>
            <person name="Tan X."/>
            <person name="Tang H."/>
            <person name="Xu C."/>
            <person name="Wang J."/>
            <person name="Wang Z."/>
            <person name="Zhang D."/>
            <person name="Zhang L."/>
            <person name="Ashrafi H."/>
            <person name="Bedon F."/>
            <person name="Bowers J.E."/>
            <person name="Brubaker C.L."/>
            <person name="Chee P.W."/>
            <person name="Das S."/>
            <person name="Gingle A.R."/>
            <person name="Haigler C.H."/>
            <person name="Harker D."/>
            <person name="Hoffmann L.V."/>
            <person name="Hovav R."/>
            <person name="Jones D.C."/>
            <person name="Lemke C."/>
            <person name="Mansoor S."/>
            <person name="ur Rahman M."/>
            <person name="Rainville L.N."/>
            <person name="Rambani A."/>
            <person name="Reddy U.K."/>
            <person name="Rong J.K."/>
            <person name="Saranga Y."/>
            <person name="Scheffler B.E."/>
            <person name="Scheffler J.A."/>
            <person name="Stelly D.M."/>
            <person name="Triplett B.A."/>
            <person name="Van Deynze A."/>
            <person name="Vaslin M.F."/>
            <person name="Waghmare V.N."/>
            <person name="Walford S.A."/>
            <person name="Wright R.J."/>
            <person name="Zaki E.A."/>
            <person name="Zhang T."/>
            <person name="Dennis E.S."/>
            <person name="Mayer K.F."/>
            <person name="Peterson D.G."/>
            <person name="Rokhsar D.S."/>
            <person name="Wang X."/>
            <person name="Schmutz J."/>
        </authorList>
    </citation>
    <scope>NUCLEOTIDE SEQUENCE [LARGE SCALE GENOMIC DNA]</scope>
</reference>
<dbReference type="InterPro" id="IPR003689">
    <property type="entry name" value="ZIP"/>
</dbReference>
<keyword evidence="4 8" id="KW-0812">Transmembrane</keyword>
<protein>
    <submittedName>
        <fullName evidence="11">Uncharacterized protein</fullName>
    </submittedName>
</protein>
<feature type="chain" id="PRO_5002249133" evidence="10">
    <location>
        <begin position="30"/>
        <end position="366"/>
    </location>
</feature>
<comment type="similarity">
    <text evidence="2 8">Belongs to the ZIP transporter (TC 2.A.5) family.</text>
</comment>
<dbReference type="Pfam" id="PF02535">
    <property type="entry name" value="Zip"/>
    <property type="match status" value="1"/>
</dbReference>
<dbReference type="InterPro" id="IPR004698">
    <property type="entry name" value="Zn/Fe_permease_fun/pln"/>
</dbReference>
<evidence type="ECO:0000256" key="8">
    <source>
        <dbReference type="RuleBase" id="RU362088"/>
    </source>
</evidence>
<evidence type="ECO:0000256" key="1">
    <source>
        <dbReference type="ARBA" id="ARBA00004141"/>
    </source>
</evidence>
<dbReference type="PANTHER" id="PTHR11040:SF35">
    <property type="entry name" value="ZINC TRANSPORTER 5"/>
    <property type="match status" value="1"/>
</dbReference>
<dbReference type="OrthoDB" id="448280at2759"/>
<evidence type="ECO:0000256" key="10">
    <source>
        <dbReference type="SAM" id="SignalP"/>
    </source>
</evidence>
<gene>
    <name evidence="11" type="ORF">B456_001G093500</name>
</gene>
<dbReference type="GO" id="GO:0005886">
    <property type="term" value="C:plasma membrane"/>
    <property type="evidence" value="ECO:0007669"/>
    <property type="project" value="TreeGrafter"/>
</dbReference>
<evidence type="ECO:0000256" key="7">
    <source>
        <dbReference type="ARBA" id="ARBA00023136"/>
    </source>
</evidence>
<feature type="transmembrane region" description="Helical" evidence="8">
    <location>
        <begin position="126"/>
        <end position="147"/>
    </location>
</feature>
<dbReference type="EMBL" id="CM001740">
    <property type="protein sequence ID" value="KJB06661.1"/>
    <property type="molecule type" value="Genomic_DNA"/>
</dbReference>
<evidence type="ECO:0000313" key="11">
    <source>
        <dbReference type="EMBL" id="KJB06661.1"/>
    </source>
</evidence>
<keyword evidence="10" id="KW-0732">Signal</keyword>
<keyword evidence="6 8" id="KW-0406">Ion transport</keyword>
<evidence type="ECO:0000256" key="4">
    <source>
        <dbReference type="ARBA" id="ARBA00022692"/>
    </source>
</evidence>
<feature type="signal peptide" evidence="10">
    <location>
        <begin position="1"/>
        <end position="29"/>
    </location>
</feature>
<keyword evidence="3 8" id="KW-0813">Transport</keyword>
<evidence type="ECO:0000256" key="2">
    <source>
        <dbReference type="ARBA" id="ARBA00006939"/>
    </source>
</evidence>
<evidence type="ECO:0000256" key="6">
    <source>
        <dbReference type="ARBA" id="ARBA00023065"/>
    </source>
</evidence>
<comment type="subcellular location">
    <subcellularLocation>
        <location evidence="1 8">Membrane</location>
        <topology evidence="1 8">Multi-pass membrane protein</topology>
    </subcellularLocation>
</comment>
<dbReference type="OMA" id="DSNCTCE"/>
<feature type="region of interest" description="Disordered" evidence="9">
    <location>
        <begin position="157"/>
        <end position="182"/>
    </location>
</feature>
<name>A0A0D2PRQ8_GOSRA</name>
<dbReference type="GO" id="GO:0005385">
    <property type="term" value="F:zinc ion transmembrane transporter activity"/>
    <property type="evidence" value="ECO:0007669"/>
    <property type="project" value="InterPro"/>
</dbReference>
<dbReference type="NCBIfam" id="TIGR00820">
    <property type="entry name" value="zip"/>
    <property type="match status" value="1"/>
</dbReference>
<dbReference type="KEGG" id="gra:105789620"/>
<feature type="transmembrane region" description="Helical" evidence="8">
    <location>
        <begin position="273"/>
        <end position="294"/>
    </location>
</feature>
<dbReference type="AlphaFoldDB" id="A0A0D2PRQ8"/>
<dbReference type="eggNOG" id="KOG1558">
    <property type="taxonomic scope" value="Eukaryota"/>
</dbReference>
<keyword evidence="5 8" id="KW-1133">Transmembrane helix</keyword>
<dbReference type="STRING" id="29730.A0A0D2PRQ8"/>
<feature type="transmembrane region" description="Helical" evidence="8">
    <location>
        <begin position="85"/>
        <end position="106"/>
    </location>
</feature>
<feature type="transmembrane region" description="Helical" evidence="8">
    <location>
        <begin position="306"/>
        <end position="331"/>
    </location>
</feature>
<evidence type="ECO:0000256" key="9">
    <source>
        <dbReference type="SAM" id="MobiDB-lite"/>
    </source>
</evidence>
<proteinExistence type="inferred from homology"/>
<keyword evidence="7 8" id="KW-0472">Membrane</keyword>
<feature type="transmembrane region" description="Helical" evidence="8">
    <location>
        <begin position="343"/>
        <end position="365"/>
    </location>
</feature>
<dbReference type="Proteomes" id="UP000032304">
    <property type="component" value="Chromosome 1"/>
</dbReference>
<keyword evidence="12" id="KW-1185">Reference proteome</keyword>
<evidence type="ECO:0000256" key="3">
    <source>
        <dbReference type="ARBA" id="ARBA00022448"/>
    </source>
</evidence>
<organism evidence="11 12">
    <name type="scientific">Gossypium raimondii</name>
    <name type="common">Peruvian cotton</name>
    <name type="synonym">Gossypium klotzschianum subsp. raimondii</name>
    <dbReference type="NCBI Taxonomy" id="29730"/>
    <lineage>
        <taxon>Eukaryota</taxon>
        <taxon>Viridiplantae</taxon>
        <taxon>Streptophyta</taxon>
        <taxon>Embryophyta</taxon>
        <taxon>Tracheophyta</taxon>
        <taxon>Spermatophyta</taxon>
        <taxon>Magnoliopsida</taxon>
        <taxon>eudicotyledons</taxon>
        <taxon>Gunneridae</taxon>
        <taxon>Pentapetalae</taxon>
        <taxon>rosids</taxon>
        <taxon>malvids</taxon>
        <taxon>Malvales</taxon>
        <taxon>Malvaceae</taxon>
        <taxon>Malvoideae</taxon>
        <taxon>Gossypium</taxon>
    </lineage>
</organism>
<feature type="compositionally biased region" description="Basic and acidic residues" evidence="9">
    <location>
        <begin position="169"/>
        <end position="182"/>
    </location>
</feature>
<feature type="transmembrane region" description="Helical" evidence="8">
    <location>
        <begin position="216"/>
        <end position="234"/>
    </location>
</feature>
<evidence type="ECO:0000256" key="5">
    <source>
        <dbReference type="ARBA" id="ARBA00022989"/>
    </source>
</evidence>
<accession>A0A0D2PRQ8</accession>
<dbReference type="PANTHER" id="PTHR11040">
    <property type="entry name" value="ZINC/IRON TRANSPORTER"/>
    <property type="match status" value="1"/>
</dbReference>
<comment type="caution">
    <text evidence="8">Lacks conserved residue(s) required for the propagation of feature annotation.</text>
</comment>
<feature type="transmembrane region" description="Helical" evidence="8">
    <location>
        <begin position="53"/>
        <end position="73"/>
    </location>
</feature>
<evidence type="ECO:0000313" key="12">
    <source>
        <dbReference type="Proteomes" id="UP000032304"/>
    </source>
</evidence>